<evidence type="ECO:0000313" key="2">
    <source>
        <dbReference type="EMBL" id="AVO49048.1"/>
    </source>
</evidence>
<accession>A0A2R3QB81</accession>
<dbReference type="OrthoDB" id="8810170at2"/>
<dbReference type="Proteomes" id="UP000237925">
    <property type="component" value="Chromosome"/>
</dbReference>
<dbReference type="EMBL" id="CP027667">
    <property type="protein sequence ID" value="AVO49048.1"/>
    <property type="molecule type" value="Genomic_DNA"/>
</dbReference>
<gene>
    <name evidence="2" type="ORF">C6568_07110</name>
</gene>
<dbReference type="Gene3D" id="3.30.450.40">
    <property type="match status" value="1"/>
</dbReference>
<dbReference type="SUPFAM" id="SSF55781">
    <property type="entry name" value="GAF domain-like"/>
    <property type="match status" value="1"/>
</dbReference>
<dbReference type="RefSeq" id="WP_106683484.1">
    <property type="nucleotide sequence ID" value="NZ_CP027667.1"/>
</dbReference>
<name>A0A2R3QB81_9BURK</name>
<organism evidence="2 3">
    <name type="scientific">Melaminivora suipulveris</name>
    <dbReference type="NCBI Taxonomy" id="2109913"/>
    <lineage>
        <taxon>Bacteria</taxon>
        <taxon>Pseudomonadati</taxon>
        <taxon>Pseudomonadota</taxon>
        <taxon>Betaproteobacteria</taxon>
        <taxon>Burkholderiales</taxon>
        <taxon>Comamonadaceae</taxon>
        <taxon>Melaminivora</taxon>
    </lineage>
</organism>
<sequence>MPQQRPPYGFSDFALTASAAGVRTALAEVLALTDFRFIGIWRFQGGRANAAVHYDRLQPEVLAAEEVAETATYCCYVKQSGAPFKTAHALVDERLTTHPAREAVAAYVGVPVMDSQGTIIGTLCHYDLQPRDVRQVDTALMLMIASYLTLNDLVPPYPG</sequence>
<feature type="domain" description="GAF" evidence="1">
    <location>
        <begin position="23"/>
        <end position="146"/>
    </location>
</feature>
<dbReference type="KEGG" id="mela:C6568_07110"/>
<dbReference type="InterPro" id="IPR029016">
    <property type="entry name" value="GAF-like_dom_sf"/>
</dbReference>
<keyword evidence="3" id="KW-1185">Reference proteome</keyword>
<dbReference type="InterPro" id="IPR003018">
    <property type="entry name" value="GAF"/>
</dbReference>
<dbReference type="AlphaFoldDB" id="A0A2R3QB81"/>
<dbReference type="Pfam" id="PF01590">
    <property type="entry name" value="GAF"/>
    <property type="match status" value="1"/>
</dbReference>
<proteinExistence type="predicted"/>
<evidence type="ECO:0000313" key="3">
    <source>
        <dbReference type="Proteomes" id="UP000237925"/>
    </source>
</evidence>
<protein>
    <recommendedName>
        <fullName evidence="1">GAF domain-containing protein</fullName>
    </recommendedName>
</protein>
<reference evidence="2 3" key="1">
    <citation type="submission" date="2018-03" db="EMBL/GenBank/DDBJ databases">
        <title>Genome sequencing of Melaminivora sp.</title>
        <authorList>
            <person name="Kim S.-J."/>
            <person name="Heo J."/>
            <person name="Ahn J.-H."/>
            <person name="Kwon S.-W."/>
        </authorList>
    </citation>
    <scope>NUCLEOTIDE SEQUENCE [LARGE SCALE GENOMIC DNA]</scope>
    <source>
        <strain evidence="2 3">SC2-9</strain>
    </source>
</reference>
<evidence type="ECO:0000259" key="1">
    <source>
        <dbReference type="Pfam" id="PF01590"/>
    </source>
</evidence>